<keyword evidence="2" id="KW-0378">Hydrolase</keyword>
<evidence type="ECO:0000256" key="1">
    <source>
        <dbReference type="ARBA" id="ARBA00022741"/>
    </source>
</evidence>
<dbReference type="InterPro" id="IPR003495">
    <property type="entry name" value="CobW/HypB/UreG_nucleotide-bd"/>
</dbReference>
<dbReference type="CDD" id="cd03112">
    <property type="entry name" value="CobW-like"/>
    <property type="match status" value="1"/>
</dbReference>
<organism evidence="8 9">
    <name type="scientific">Methylomonas aurea</name>
    <dbReference type="NCBI Taxonomy" id="2952224"/>
    <lineage>
        <taxon>Bacteria</taxon>
        <taxon>Pseudomonadati</taxon>
        <taxon>Pseudomonadota</taxon>
        <taxon>Gammaproteobacteria</taxon>
        <taxon>Methylococcales</taxon>
        <taxon>Methylococcaceae</taxon>
        <taxon>Methylomonas</taxon>
    </lineage>
</organism>
<name>A0ABT1UE75_9GAMM</name>
<keyword evidence="3" id="KW-0143">Chaperone</keyword>
<keyword evidence="9" id="KW-1185">Reference proteome</keyword>
<dbReference type="Gene3D" id="3.40.50.300">
    <property type="entry name" value="P-loop containing nucleotide triphosphate hydrolases"/>
    <property type="match status" value="1"/>
</dbReference>
<dbReference type="SUPFAM" id="SSF52540">
    <property type="entry name" value="P-loop containing nucleoside triphosphate hydrolases"/>
    <property type="match status" value="1"/>
</dbReference>
<evidence type="ECO:0000256" key="3">
    <source>
        <dbReference type="ARBA" id="ARBA00023186"/>
    </source>
</evidence>
<gene>
    <name evidence="8" type="ORF">NP603_05405</name>
</gene>
<sequence length="334" mass="37544">MQTDLKLNYPVPVTILTGFLGAGKTTLLNRILTEQHGRRIAVIENEFGETGIDNELLVQADEQIVTMNNGCICCTVRSDLVRILGELSQRRETGEVHFERVIIETTGLADPAPVAQTFFIEPDIAENYKLDAIVTVVDAVHAHMQLQEHHEAQEQVGFADRILLSKTDLQEAEVVADLETRLRAMNPRAPIKRVHFGATELHDILDIDGFNLDDILKIEPDFLQDVSHEHEDDIGSFVFRTERALDAARILAFLDIMVRDYGNDLLRYKGILNIAGCDKRVIYQGVHMLMTQDFGSPWQDGATRESNLVFIGRNLPKQDMLDALESCRLAPETA</sequence>
<comment type="function">
    <text evidence="5">Zinc chaperone that directly transfers zinc cofactor to target proteins, thereby activating them. Zinc is transferred from the CXCC motif in the GTPase domain to the zinc binding site in target proteins in a process requiring GTP hydrolysis.</text>
</comment>
<evidence type="ECO:0000256" key="4">
    <source>
        <dbReference type="ARBA" id="ARBA00034320"/>
    </source>
</evidence>
<reference evidence="8 9" key="1">
    <citation type="submission" date="2022-07" db="EMBL/GenBank/DDBJ databases">
        <title>Methylomonas rivi sp. nov., Methylomonas rosea sp. nov., Methylomonas aureus sp. nov. and Methylomonas subterranea sp. nov., four novel methanotrophs isolated from a freshwater creek and the deep terrestrial subsurface.</title>
        <authorList>
            <person name="Abin C."/>
            <person name="Sankaranarayanan K."/>
            <person name="Garner C."/>
            <person name="Sindelar R."/>
            <person name="Kotary K."/>
            <person name="Garner R."/>
            <person name="Barclay S."/>
            <person name="Lawson P."/>
            <person name="Krumholz L."/>
        </authorList>
    </citation>
    <scope>NUCLEOTIDE SEQUENCE [LARGE SCALE GENOMIC DNA]</scope>
    <source>
        <strain evidence="8 9">SURF-1</strain>
    </source>
</reference>
<dbReference type="InterPro" id="IPR051316">
    <property type="entry name" value="Zinc-reg_GTPase_activator"/>
</dbReference>
<proteinExistence type="inferred from homology"/>
<evidence type="ECO:0000259" key="7">
    <source>
        <dbReference type="SMART" id="SM00833"/>
    </source>
</evidence>
<accession>A0ABT1UE75</accession>
<protein>
    <submittedName>
        <fullName evidence="8">GTP-binding protein</fullName>
    </submittedName>
</protein>
<dbReference type="InterPro" id="IPR011629">
    <property type="entry name" value="CobW-like_C"/>
</dbReference>
<comment type="similarity">
    <text evidence="4">Belongs to the SIMIBI class G3E GTPase family. ZNG1 subfamily.</text>
</comment>
<evidence type="ECO:0000256" key="5">
    <source>
        <dbReference type="ARBA" id="ARBA00045658"/>
    </source>
</evidence>
<dbReference type="Pfam" id="PF07683">
    <property type="entry name" value="CobW_C"/>
    <property type="match status" value="1"/>
</dbReference>
<dbReference type="Proteomes" id="UP001524569">
    <property type="component" value="Unassembled WGS sequence"/>
</dbReference>
<comment type="catalytic activity">
    <reaction evidence="6">
        <text>GTP + H2O = GDP + phosphate + H(+)</text>
        <dbReference type="Rhea" id="RHEA:19669"/>
        <dbReference type="ChEBI" id="CHEBI:15377"/>
        <dbReference type="ChEBI" id="CHEBI:15378"/>
        <dbReference type="ChEBI" id="CHEBI:37565"/>
        <dbReference type="ChEBI" id="CHEBI:43474"/>
        <dbReference type="ChEBI" id="CHEBI:58189"/>
    </reaction>
    <physiologicalReaction direction="left-to-right" evidence="6">
        <dbReference type="Rhea" id="RHEA:19670"/>
    </physiologicalReaction>
</comment>
<evidence type="ECO:0000313" key="8">
    <source>
        <dbReference type="EMBL" id="MCQ8180533.1"/>
    </source>
</evidence>
<dbReference type="InterPro" id="IPR036627">
    <property type="entry name" value="CobW-likC_sf"/>
</dbReference>
<evidence type="ECO:0000256" key="6">
    <source>
        <dbReference type="ARBA" id="ARBA00049117"/>
    </source>
</evidence>
<dbReference type="SUPFAM" id="SSF90002">
    <property type="entry name" value="Hypothetical protein YjiA, C-terminal domain"/>
    <property type="match status" value="1"/>
</dbReference>
<dbReference type="PANTHER" id="PTHR13748:SF62">
    <property type="entry name" value="COBW DOMAIN-CONTAINING PROTEIN"/>
    <property type="match status" value="1"/>
</dbReference>
<keyword evidence="1" id="KW-0547">Nucleotide-binding</keyword>
<evidence type="ECO:0000256" key="2">
    <source>
        <dbReference type="ARBA" id="ARBA00022801"/>
    </source>
</evidence>
<dbReference type="SMART" id="SM00833">
    <property type="entry name" value="CobW_C"/>
    <property type="match status" value="1"/>
</dbReference>
<dbReference type="RefSeq" id="WP_256609897.1">
    <property type="nucleotide sequence ID" value="NZ_JANIBM010000004.1"/>
</dbReference>
<dbReference type="Gene3D" id="3.30.1220.10">
    <property type="entry name" value="CobW-like, C-terminal domain"/>
    <property type="match status" value="1"/>
</dbReference>
<feature type="domain" description="CobW C-terminal" evidence="7">
    <location>
        <begin position="234"/>
        <end position="328"/>
    </location>
</feature>
<dbReference type="PANTHER" id="PTHR13748">
    <property type="entry name" value="COBW-RELATED"/>
    <property type="match status" value="1"/>
</dbReference>
<dbReference type="Pfam" id="PF02492">
    <property type="entry name" value="cobW"/>
    <property type="match status" value="1"/>
</dbReference>
<dbReference type="EMBL" id="JANIBM010000004">
    <property type="protein sequence ID" value="MCQ8180533.1"/>
    <property type="molecule type" value="Genomic_DNA"/>
</dbReference>
<evidence type="ECO:0000313" key="9">
    <source>
        <dbReference type="Proteomes" id="UP001524569"/>
    </source>
</evidence>
<dbReference type="InterPro" id="IPR027417">
    <property type="entry name" value="P-loop_NTPase"/>
</dbReference>
<comment type="caution">
    <text evidence="8">The sequence shown here is derived from an EMBL/GenBank/DDBJ whole genome shotgun (WGS) entry which is preliminary data.</text>
</comment>